<protein>
    <recommendedName>
        <fullName evidence="9">DNA polymerase III beta sliding clamp C-terminal domain-containing protein</fullName>
    </recommendedName>
</protein>
<evidence type="ECO:0000256" key="2">
    <source>
        <dbReference type="ARBA" id="ARBA00010752"/>
    </source>
</evidence>
<evidence type="ECO:0000256" key="7">
    <source>
        <dbReference type="ARBA" id="ARBA00022932"/>
    </source>
</evidence>
<evidence type="ECO:0000256" key="3">
    <source>
        <dbReference type="ARBA" id="ARBA00022490"/>
    </source>
</evidence>
<dbReference type="AlphaFoldDB" id="A0A2M7DEJ8"/>
<dbReference type="PANTHER" id="PTHR30478">
    <property type="entry name" value="DNA POLYMERASE III SUBUNIT BETA"/>
    <property type="match status" value="1"/>
</dbReference>
<evidence type="ECO:0000256" key="4">
    <source>
        <dbReference type="ARBA" id="ARBA00022679"/>
    </source>
</evidence>
<keyword evidence="6" id="KW-0235">DNA replication</keyword>
<dbReference type="Gene3D" id="3.10.150.10">
    <property type="entry name" value="DNA Polymerase III, subunit A, domain 2"/>
    <property type="match status" value="1"/>
</dbReference>
<keyword evidence="8" id="KW-0238">DNA-binding</keyword>
<evidence type="ECO:0000256" key="5">
    <source>
        <dbReference type="ARBA" id="ARBA00022695"/>
    </source>
</evidence>
<gene>
    <name evidence="10" type="ORF">COS21_00790</name>
</gene>
<dbReference type="Proteomes" id="UP000229030">
    <property type="component" value="Unassembled WGS sequence"/>
</dbReference>
<evidence type="ECO:0000256" key="1">
    <source>
        <dbReference type="ARBA" id="ARBA00004496"/>
    </source>
</evidence>
<dbReference type="InterPro" id="IPR046938">
    <property type="entry name" value="DNA_clamp_sf"/>
</dbReference>
<evidence type="ECO:0000256" key="8">
    <source>
        <dbReference type="ARBA" id="ARBA00023125"/>
    </source>
</evidence>
<dbReference type="PANTHER" id="PTHR30478:SF0">
    <property type="entry name" value="BETA SLIDING CLAMP"/>
    <property type="match status" value="1"/>
</dbReference>
<dbReference type="GO" id="GO:0009360">
    <property type="term" value="C:DNA polymerase III complex"/>
    <property type="evidence" value="ECO:0007669"/>
    <property type="project" value="InterPro"/>
</dbReference>
<keyword evidence="4" id="KW-0808">Transferase</keyword>
<feature type="domain" description="DNA polymerase III beta sliding clamp C-terminal" evidence="9">
    <location>
        <begin position="3"/>
        <end position="89"/>
    </location>
</feature>
<sequence>MNDVNLDFPKGKNQVVISSASDQTGESVISLEANSRGEDNGVVINYRYFLDGLNNLDGENVKIEIIDNNTPCLLKPEKEKDYLYIIMPIKQ</sequence>
<dbReference type="GO" id="GO:0008408">
    <property type="term" value="F:3'-5' exonuclease activity"/>
    <property type="evidence" value="ECO:0007669"/>
    <property type="project" value="InterPro"/>
</dbReference>
<dbReference type="InterPro" id="IPR022635">
    <property type="entry name" value="DNA_polIII_beta_C"/>
</dbReference>
<dbReference type="SUPFAM" id="SSF55979">
    <property type="entry name" value="DNA clamp"/>
    <property type="match status" value="1"/>
</dbReference>
<dbReference type="InterPro" id="IPR001001">
    <property type="entry name" value="DNA_polIII_beta"/>
</dbReference>
<evidence type="ECO:0000259" key="9">
    <source>
        <dbReference type="Pfam" id="PF02768"/>
    </source>
</evidence>
<dbReference type="EMBL" id="PETV01000023">
    <property type="protein sequence ID" value="PIV47284.1"/>
    <property type="molecule type" value="Genomic_DNA"/>
</dbReference>
<dbReference type="GO" id="GO:0006271">
    <property type="term" value="P:DNA strand elongation involved in DNA replication"/>
    <property type="evidence" value="ECO:0007669"/>
    <property type="project" value="TreeGrafter"/>
</dbReference>
<dbReference type="GO" id="GO:0003677">
    <property type="term" value="F:DNA binding"/>
    <property type="evidence" value="ECO:0007669"/>
    <property type="project" value="UniProtKB-KW"/>
</dbReference>
<comment type="similarity">
    <text evidence="2">Belongs to the beta sliding clamp family.</text>
</comment>
<keyword evidence="3" id="KW-0963">Cytoplasm</keyword>
<reference evidence="11" key="1">
    <citation type="submission" date="2017-09" db="EMBL/GenBank/DDBJ databases">
        <title>Depth-based differentiation of microbial function through sediment-hosted aquifers and enrichment of novel symbionts in the deep terrestrial subsurface.</title>
        <authorList>
            <person name="Probst A.J."/>
            <person name="Ladd B."/>
            <person name="Jarett J.K."/>
            <person name="Geller-Mcgrath D.E."/>
            <person name="Sieber C.M.K."/>
            <person name="Emerson J.B."/>
            <person name="Anantharaman K."/>
            <person name="Thomas B.C."/>
            <person name="Malmstrom R."/>
            <person name="Stieglmeier M."/>
            <person name="Klingl A."/>
            <person name="Woyke T."/>
            <person name="Ryan C.M."/>
            <person name="Banfield J.F."/>
        </authorList>
    </citation>
    <scope>NUCLEOTIDE SEQUENCE [LARGE SCALE GENOMIC DNA]</scope>
</reference>
<comment type="caution">
    <text evidence="10">The sequence shown here is derived from an EMBL/GenBank/DDBJ whole genome shotgun (WGS) entry which is preliminary data.</text>
</comment>
<evidence type="ECO:0000256" key="6">
    <source>
        <dbReference type="ARBA" id="ARBA00022705"/>
    </source>
</evidence>
<proteinExistence type="inferred from homology"/>
<evidence type="ECO:0000313" key="10">
    <source>
        <dbReference type="EMBL" id="PIV47284.1"/>
    </source>
</evidence>
<dbReference type="GO" id="GO:0003887">
    <property type="term" value="F:DNA-directed DNA polymerase activity"/>
    <property type="evidence" value="ECO:0007669"/>
    <property type="project" value="UniProtKB-KW"/>
</dbReference>
<dbReference type="Pfam" id="PF02768">
    <property type="entry name" value="DNA_pol3_beta_3"/>
    <property type="match status" value="1"/>
</dbReference>
<dbReference type="GO" id="GO:0005737">
    <property type="term" value="C:cytoplasm"/>
    <property type="evidence" value="ECO:0007669"/>
    <property type="project" value="UniProtKB-SubCell"/>
</dbReference>
<accession>A0A2M7DEJ8</accession>
<evidence type="ECO:0000313" key="11">
    <source>
        <dbReference type="Proteomes" id="UP000229030"/>
    </source>
</evidence>
<keyword evidence="5" id="KW-0548">Nucleotidyltransferase</keyword>
<comment type="subcellular location">
    <subcellularLocation>
        <location evidence="1">Cytoplasm</location>
    </subcellularLocation>
</comment>
<name>A0A2M7DEJ8_9BACT</name>
<organism evidence="10 11">
    <name type="scientific">bacterium (Candidatus Gribaldobacteria) CG02_land_8_20_14_3_00_41_15</name>
    <dbReference type="NCBI Taxonomy" id="2014270"/>
    <lineage>
        <taxon>Bacteria</taxon>
        <taxon>Candidatus Gribaldobacteria</taxon>
    </lineage>
</organism>
<keyword evidence="7" id="KW-0239">DNA-directed DNA polymerase</keyword>